<comment type="similarity">
    <text evidence="1">Belongs to the methyltransferase superfamily. RsmH family.</text>
</comment>
<evidence type="ECO:0000256" key="5">
    <source>
        <dbReference type="SAM" id="MobiDB-lite"/>
    </source>
</evidence>
<feature type="region of interest" description="Disordered" evidence="5">
    <location>
        <begin position="304"/>
        <end position="323"/>
    </location>
</feature>
<dbReference type="PANTHER" id="PTHR11265:SF0">
    <property type="entry name" value="12S RRNA N4-METHYLCYTIDINE METHYLTRANSFERASE"/>
    <property type="match status" value="1"/>
</dbReference>
<evidence type="ECO:0000256" key="1">
    <source>
        <dbReference type="ARBA" id="ARBA00010396"/>
    </source>
</evidence>
<keyword evidence="2" id="KW-0489">Methyltransferase</keyword>
<dbReference type="Gene3D" id="1.10.150.170">
    <property type="entry name" value="Putative methyltransferase TM0872, insert domain"/>
    <property type="match status" value="1"/>
</dbReference>
<gene>
    <name evidence="6" type="primary">g7506</name>
    <name evidence="6" type="ORF">VP750_LOCUS6426</name>
</gene>
<keyword evidence="4" id="KW-0949">S-adenosyl-L-methionine</keyword>
<feature type="region of interest" description="Disordered" evidence="5">
    <location>
        <begin position="337"/>
        <end position="363"/>
    </location>
</feature>
<name>A0ABP1G2P7_9CHLO</name>
<evidence type="ECO:0000313" key="6">
    <source>
        <dbReference type="EMBL" id="CAL5224767.1"/>
    </source>
</evidence>
<evidence type="ECO:0000256" key="2">
    <source>
        <dbReference type="ARBA" id="ARBA00022603"/>
    </source>
</evidence>
<organism evidence="6 7">
    <name type="scientific">Coccomyxa viridis</name>
    <dbReference type="NCBI Taxonomy" id="1274662"/>
    <lineage>
        <taxon>Eukaryota</taxon>
        <taxon>Viridiplantae</taxon>
        <taxon>Chlorophyta</taxon>
        <taxon>core chlorophytes</taxon>
        <taxon>Trebouxiophyceae</taxon>
        <taxon>Trebouxiophyceae incertae sedis</taxon>
        <taxon>Coccomyxaceae</taxon>
        <taxon>Coccomyxa</taxon>
    </lineage>
</organism>
<keyword evidence="3" id="KW-0808">Transferase</keyword>
<comment type="caution">
    <text evidence="6">The sequence shown here is derived from an EMBL/GenBank/DDBJ whole genome shotgun (WGS) entry which is preliminary data.</text>
</comment>
<dbReference type="InterPro" id="IPR029063">
    <property type="entry name" value="SAM-dependent_MTases_sf"/>
</dbReference>
<dbReference type="NCBIfam" id="TIGR00006">
    <property type="entry name" value="16S rRNA (cytosine(1402)-N(4))-methyltransferase RsmH"/>
    <property type="match status" value="1"/>
</dbReference>
<sequence length="363" mass="39283">MGRYEARQGQEASLYHDAESSDSSPPPEAPPHTPVLLQQVLDAFKECTLHTLVDGTLGAGGHSAALLRAHPEMNLLLGIDKDPVAHAIAAQTLRAAAAGRDPSLDVKQLQGTFADLSVLLEDSMQRAPENVADGILLDLGMSSMQIDTASRGFSFARDGPLDMRMGPAAQHSAEDIVNTWPEAELGRIFREWGEDRAWRRLASKIAEARDEKPIRTTLQLANLLGGPTRRPSSKNRRPGSRTIHPATRVFQALRIAVNDELGSLERALPAAIAALSPGGRLAVISFHSLEDRAVKWAFLRAAGKPTPEEEGQPQPWQLPGATPDLQPQAVAKIVTRRPLTADDAEADANPRSRSAKLRVLEKL</sequence>
<dbReference type="SUPFAM" id="SSF53335">
    <property type="entry name" value="S-adenosyl-L-methionine-dependent methyltransferases"/>
    <property type="match status" value="1"/>
</dbReference>
<protein>
    <submittedName>
        <fullName evidence="6">G7506 protein</fullName>
    </submittedName>
</protein>
<feature type="region of interest" description="Disordered" evidence="5">
    <location>
        <begin position="1"/>
        <end position="33"/>
    </location>
</feature>
<proteinExistence type="inferred from homology"/>
<dbReference type="Pfam" id="PF01795">
    <property type="entry name" value="Methyltransf_5"/>
    <property type="match status" value="1"/>
</dbReference>
<feature type="compositionally biased region" description="Basic and acidic residues" evidence="5">
    <location>
        <begin position="1"/>
        <end position="19"/>
    </location>
</feature>
<feature type="compositionally biased region" description="Pro residues" evidence="5">
    <location>
        <begin position="24"/>
        <end position="33"/>
    </location>
</feature>
<dbReference type="InterPro" id="IPR002903">
    <property type="entry name" value="RsmH"/>
</dbReference>
<dbReference type="PIRSF" id="PIRSF004486">
    <property type="entry name" value="MraW"/>
    <property type="match status" value="1"/>
</dbReference>
<dbReference type="EMBL" id="CAXHTA020000011">
    <property type="protein sequence ID" value="CAL5224767.1"/>
    <property type="molecule type" value="Genomic_DNA"/>
</dbReference>
<evidence type="ECO:0000313" key="7">
    <source>
        <dbReference type="Proteomes" id="UP001497392"/>
    </source>
</evidence>
<evidence type="ECO:0000256" key="4">
    <source>
        <dbReference type="ARBA" id="ARBA00022691"/>
    </source>
</evidence>
<keyword evidence="7" id="KW-1185">Reference proteome</keyword>
<dbReference type="Proteomes" id="UP001497392">
    <property type="component" value="Unassembled WGS sequence"/>
</dbReference>
<dbReference type="HAMAP" id="MF_01007">
    <property type="entry name" value="16SrRNA_methyltr_H"/>
    <property type="match status" value="1"/>
</dbReference>
<dbReference type="SUPFAM" id="SSF81799">
    <property type="entry name" value="Putative methyltransferase TM0872, insert domain"/>
    <property type="match status" value="1"/>
</dbReference>
<dbReference type="PANTHER" id="PTHR11265">
    <property type="entry name" value="S-ADENOSYL-METHYLTRANSFERASE MRAW"/>
    <property type="match status" value="1"/>
</dbReference>
<accession>A0ABP1G2P7</accession>
<dbReference type="InterPro" id="IPR023397">
    <property type="entry name" value="SAM-dep_MeTrfase_MraW_recog"/>
</dbReference>
<reference evidence="6 7" key="1">
    <citation type="submission" date="2024-06" db="EMBL/GenBank/DDBJ databases">
        <authorList>
            <person name="Kraege A."/>
            <person name="Thomma B."/>
        </authorList>
    </citation>
    <scope>NUCLEOTIDE SEQUENCE [LARGE SCALE GENOMIC DNA]</scope>
</reference>
<dbReference type="Gene3D" id="3.40.50.150">
    <property type="entry name" value="Vaccinia Virus protein VP39"/>
    <property type="match status" value="1"/>
</dbReference>
<evidence type="ECO:0000256" key="3">
    <source>
        <dbReference type="ARBA" id="ARBA00022679"/>
    </source>
</evidence>